<name>A0A6P1NGF9_9PROT</name>
<keyword evidence="2" id="KW-0001">2Fe-2S</keyword>
<dbReference type="GO" id="GO:0051537">
    <property type="term" value="F:2 iron, 2 sulfur cluster binding"/>
    <property type="evidence" value="ECO:0007669"/>
    <property type="project" value="UniProtKB-KW"/>
</dbReference>
<dbReference type="AlphaFoldDB" id="A0A6P1NGF9"/>
<gene>
    <name evidence="10" type="ORF">GT348_04270</name>
</gene>
<dbReference type="InterPro" id="IPR007419">
    <property type="entry name" value="BFD-like_2Fe2S-bd_dom"/>
</dbReference>
<dbReference type="Proteomes" id="UP000463975">
    <property type="component" value="Chromosome"/>
</dbReference>
<evidence type="ECO:0000256" key="5">
    <source>
        <dbReference type="ARBA" id="ARBA00023004"/>
    </source>
</evidence>
<dbReference type="InterPro" id="IPR041854">
    <property type="entry name" value="BFD-like_2Fe2S-bd_dom_sf"/>
</dbReference>
<protein>
    <recommendedName>
        <fullName evidence="7">Bacterioferritin-associated ferredoxin</fullName>
    </recommendedName>
</protein>
<organism evidence="10 11">
    <name type="scientific">Aristophania vespae</name>
    <dbReference type="NCBI Taxonomy" id="2697033"/>
    <lineage>
        <taxon>Bacteria</taxon>
        <taxon>Pseudomonadati</taxon>
        <taxon>Pseudomonadota</taxon>
        <taxon>Alphaproteobacteria</taxon>
        <taxon>Acetobacterales</taxon>
        <taxon>Acetobacteraceae</taxon>
        <taxon>Aristophania</taxon>
    </lineage>
</organism>
<evidence type="ECO:0000256" key="7">
    <source>
        <dbReference type="ARBA" id="ARBA00039386"/>
    </source>
</evidence>
<proteinExistence type="inferred from homology"/>
<feature type="domain" description="BFD-like [2Fe-2S]-binding" evidence="9">
    <location>
        <begin position="2"/>
        <end position="51"/>
    </location>
</feature>
<keyword evidence="6" id="KW-0411">Iron-sulfur</keyword>
<dbReference type="Gene3D" id="1.10.10.1100">
    <property type="entry name" value="BFD-like [2Fe-2S]-binding domain"/>
    <property type="match status" value="1"/>
</dbReference>
<keyword evidence="4" id="KW-0249">Electron transport</keyword>
<dbReference type="PANTHER" id="PTHR37424:SF1">
    <property type="entry name" value="BACTERIOFERRITIN-ASSOCIATED FERREDOXIN"/>
    <property type="match status" value="1"/>
</dbReference>
<dbReference type="PANTHER" id="PTHR37424">
    <property type="entry name" value="BACTERIOFERRITIN-ASSOCIATED FERREDOXIN"/>
    <property type="match status" value="1"/>
</dbReference>
<keyword evidence="3" id="KW-0479">Metal-binding</keyword>
<evidence type="ECO:0000313" key="11">
    <source>
        <dbReference type="Proteomes" id="UP000463975"/>
    </source>
</evidence>
<dbReference type="Pfam" id="PF04324">
    <property type="entry name" value="Fer2_BFD"/>
    <property type="match status" value="1"/>
</dbReference>
<keyword evidence="11" id="KW-1185">Reference proteome</keyword>
<keyword evidence="5" id="KW-0408">Iron</keyword>
<keyword evidence="1" id="KW-0813">Transport</keyword>
<evidence type="ECO:0000256" key="1">
    <source>
        <dbReference type="ARBA" id="ARBA00022448"/>
    </source>
</evidence>
<evidence type="ECO:0000313" key="10">
    <source>
        <dbReference type="EMBL" id="QHI95584.1"/>
    </source>
</evidence>
<dbReference type="InterPro" id="IPR052371">
    <property type="entry name" value="BFD-associated_ferredoxin"/>
</dbReference>
<evidence type="ECO:0000256" key="6">
    <source>
        <dbReference type="ARBA" id="ARBA00023014"/>
    </source>
</evidence>
<accession>A0A6P1NGF9</accession>
<evidence type="ECO:0000256" key="8">
    <source>
        <dbReference type="ARBA" id="ARBA00046332"/>
    </source>
</evidence>
<evidence type="ECO:0000259" key="9">
    <source>
        <dbReference type="Pfam" id="PF04324"/>
    </source>
</evidence>
<evidence type="ECO:0000256" key="3">
    <source>
        <dbReference type="ARBA" id="ARBA00022723"/>
    </source>
</evidence>
<dbReference type="RefSeq" id="WP_160618660.1">
    <property type="nucleotide sequence ID" value="NZ_CP047652.1"/>
</dbReference>
<evidence type="ECO:0000256" key="4">
    <source>
        <dbReference type="ARBA" id="ARBA00022982"/>
    </source>
</evidence>
<sequence>MIICSCNGLSDRDIETVIHDGASKLAELYARKKCQVKCGNCLKNVKCLFKEELQKKRTIINGAPIELYDNHAVKPASPCIVHDKER</sequence>
<comment type="similarity">
    <text evidence="8">Belongs to the Bfd family.</text>
</comment>
<dbReference type="EMBL" id="CP047652">
    <property type="protein sequence ID" value="QHI95584.1"/>
    <property type="molecule type" value="Genomic_DNA"/>
</dbReference>
<evidence type="ECO:0000256" key="2">
    <source>
        <dbReference type="ARBA" id="ARBA00022714"/>
    </source>
</evidence>
<dbReference type="GO" id="GO:0046872">
    <property type="term" value="F:metal ion binding"/>
    <property type="evidence" value="ECO:0007669"/>
    <property type="project" value="UniProtKB-KW"/>
</dbReference>
<dbReference type="KEGG" id="bomb:GT348_04270"/>
<reference evidence="10 11" key="1">
    <citation type="submission" date="2020-01" db="EMBL/GenBank/DDBJ databases">
        <title>Genome sequencing of strain KACC 21507.</title>
        <authorList>
            <person name="Heo J."/>
            <person name="Kim S.-J."/>
            <person name="Kim J.-S."/>
            <person name="Hong S.-B."/>
            <person name="Kwon S.-W."/>
        </authorList>
    </citation>
    <scope>NUCLEOTIDE SEQUENCE [LARGE SCALE GENOMIC DNA]</scope>
    <source>
        <strain evidence="10 11">KACC 21507</strain>
    </source>
</reference>